<sequence length="52" mass="5826">MLPCNEPKDGGQHQCQKVVVEHKAPSVQPQVCHNVLDIHHFSCYGNQICKCP</sequence>
<dbReference type="EMBL" id="LWDX02037516">
    <property type="protein sequence ID" value="OEL25301.1"/>
    <property type="molecule type" value="Genomic_DNA"/>
</dbReference>
<gene>
    <name evidence="1" type="ORF">BAE44_0013680</name>
</gene>
<reference evidence="1 2" key="1">
    <citation type="submission" date="2016-09" db="EMBL/GenBank/DDBJ databases">
        <title>The draft genome of Dichanthelium oligosanthes: A C3 panicoid grass species.</title>
        <authorList>
            <person name="Studer A.J."/>
            <person name="Schnable J.C."/>
            <person name="Brutnell T.P."/>
        </authorList>
    </citation>
    <scope>NUCLEOTIDE SEQUENCE [LARGE SCALE GENOMIC DNA]</scope>
    <source>
        <strain evidence="2">cv. Kellogg 1175</strain>
        <tissue evidence="1">Leaf</tissue>
    </source>
</reference>
<evidence type="ECO:0000313" key="1">
    <source>
        <dbReference type="EMBL" id="OEL25301.1"/>
    </source>
</evidence>
<organism evidence="1 2">
    <name type="scientific">Dichanthelium oligosanthes</name>
    <dbReference type="NCBI Taxonomy" id="888268"/>
    <lineage>
        <taxon>Eukaryota</taxon>
        <taxon>Viridiplantae</taxon>
        <taxon>Streptophyta</taxon>
        <taxon>Embryophyta</taxon>
        <taxon>Tracheophyta</taxon>
        <taxon>Spermatophyta</taxon>
        <taxon>Magnoliopsida</taxon>
        <taxon>Liliopsida</taxon>
        <taxon>Poales</taxon>
        <taxon>Poaceae</taxon>
        <taxon>PACMAD clade</taxon>
        <taxon>Panicoideae</taxon>
        <taxon>Panicodae</taxon>
        <taxon>Paniceae</taxon>
        <taxon>Dichantheliinae</taxon>
        <taxon>Dichanthelium</taxon>
    </lineage>
</organism>
<name>A0A1E5VJJ4_9POAL</name>
<dbReference type="Proteomes" id="UP000095767">
    <property type="component" value="Unassembled WGS sequence"/>
</dbReference>
<comment type="caution">
    <text evidence="1">The sequence shown here is derived from an EMBL/GenBank/DDBJ whole genome shotgun (WGS) entry which is preliminary data.</text>
</comment>
<dbReference type="AlphaFoldDB" id="A0A1E5VJJ4"/>
<accession>A0A1E5VJJ4</accession>
<keyword evidence="2" id="KW-1185">Reference proteome</keyword>
<proteinExistence type="predicted"/>
<evidence type="ECO:0000313" key="2">
    <source>
        <dbReference type="Proteomes" id="UP000095767"/>
    </source>
</evidence>
<protein>
    <submittedName>
        <fullName evidence="1">GDP-mannose transporter GONST4</fullName>
    </submittedName>
</protein>